<sequence>MILKEGLLEEDEARYLASYNHSFKGLIHGKPPKRGFEHGGNLRRACDCTWPVVVTFVLSLAAFLLPRWLAALCVVVIVGILCRLKGSLGVLLLSVLVGKIHKNHHERAVIYYSWFPCWKLLLCLLGAVSGGLVGHHLWEHYWQQYSEVSLLKAYRGIDPSVVPGTQIQDAGAVDFVSSAGIDSEHAGCFMNAGRTYCIAPIVTNGTMLHNIGGAPRYGSYDYFAVGVDCCSCPDINFRCGAWRHPWAEGGIRSTDLEARPFYRLAVEAWASSYRKTAAHPLFFEWVESPVAHWKTLRQNFWKGLAFSVLLFSGAIFAFSLTLARLQQALVVHGWASPWCTPAPPQGFETAWERWLPEMMESYKESMLMPEASFTESPDSFYGAVDTSSSSA</sequence>
<evidence type="ECO:0000256" key="1">
    <source>
        <dbReference type="SAM" id="Phobius"/>
    </source>
</evidence>
<reference evidence="2 3" key="1">
    <citation type="submission" date="2024-02" db="EMBL/GenBank/DDBJ databases">
        <authorList>
            <person name="Chen Y."/>
            <person name="Shah S."/>
            <person name="Dougan E. K."/>
            <person name="Thang M."/>
            <person name="Chan C."/>
        </authorList>
    </citation>
    <scope>NUCLEOTIDE SEQUENCE [LARGE SCALE GENOMIC DNA]</scope>
</reference>
<organism evidence="2 3">
    <name type="scientific">Durusdinium trenchii</name>
    <dbReference type="NCBI Taxonomy" id="1381693"/>
    <lineage>
        <taxon>Eukaryota</taxon>
        <taxon>Sar</taxon>
        <taxon>Alveolata</taxon>
        <taxon>Dinophyceae</taxon>
        <taxon>Suessiales</taxon>
        <taxon>Symbiodiniaceae</taxon>
        <taxon>Durusdinium</taxon>
    </lineage>
</organism>
<protein>
    <submittedName>
        <fullName evidence="2">Uncharacterized protein</fullName>
    </submittedName>
</protein>
<gene>
    <name evidence="2" type="ORF">SCF082_LOCUS24906</name>
</gene>
<proteinExistence type="predicted"/>
<evidence type="ECO:0000313" key="3">
    <source>
        <dbReference type="Proteomes" id="UP001642464"/>
    </source>
</evidence>
<dbReference type="EMBL" id="CAXAMM010018557">
    <property type="protein sequence ID" value="CAK9043638.1"/>
    <property type="molecule type" value="Genomic_DNA"/>
</dbReference>
<feature type="transmembrane region" description="Helical" evidence="1">
    <location>
        <begin position="303"/>
        <end position="323"/>
    </location>
</feature>
<dbReference type="Proteomes" id="UP001642464">
    <property type="component" value="Unassembled WGS sequence"/>
</dbReference>
<feature type="transmembrane region" description="Helical" evidence="1">
    <location>
        <begin position="109"/>
        <end position="133"/>
    </location>
</feature>
<feature type="transmembrane region" description="Helical" evidence="1">
    <location>
        <begin position="48"/>
        <end position="69"/>
    </location>
</feature>
<name>A0ABP0LXX7_9DINO</name>
<keyword evidence="1" id="KW-0472">Membrane</keyword>
<feature type="transmembrane region" description="Helical" evidence="1">
    <location>
        <begin position="75"/>
        <end position="97"/>
    </location>
</feature>
<keyword evidence="1" id="KW-1133">Transmembrane helix</keyword>
<keyword evidence="1" id="KW-0812">Transmembrane</keyword>
<evidence type="ECO:0000313" key="2">
    <source>
        <dbReference type="EMBL" id="CAK9043638.1"/>
    </source>
</evidence>
<accession>A0ABP0LXX7</accession>
<comment type="caution">
    <text evidence="2">The sequence shown here is derived from an EMBL/GenBank/DDBJ whole genome shotgun (WGS) entry which is preliminary data.</text>
</comment>
<keyword evidence="3" id="KW-1185">Reference proteome</keyword>